<feature type="region of interest" description="Disordered" evidence="1">
    <location>
        <begin position="79"/>
        <end position="105"/>
    </location>
</feature>
<dbReference type="AlphaFoldDB" id="A0A8D0GU76"/>
<dbReference type="InterPro" id="IPR006723">
    <property type="entry name" value="Islet_autoAg_Ica1_C"/>
</dbReference>
<evidence type="ECO:0000313" key="3">
    <source>
        <dbReference type="Ensembl" id="ENSSPUP00000010230.1"/>
    </source>
</evidence>
<dbReference type="InterPro" id="IPR024114">
    <property type="entry name" value="Islet_autoAg_Ica1/Ica1-like"/>
</dbReference>
<dbReference type="GeneTree" id="ENSGT00390000005530"/>
<proteinExistence type="predicted"/>
<dbReference type="GO" id="GO:0005794">
    <property type="term" value="C:Golgi apparatus"/>
    <property type="evidence" value="ECO:0007669"/>
    <property type="project" value="TreeGrafter"/>
</dbReference>
<keyword evidence="4" id="KW-1185">Reference proteome</keyword>
<evidence type="ECO:0000256" key="1">
    <source>
        <dbReference type="SAM" id="MobiDB-lite"/>
    </source>
</evidence>
<dbReference type="Pfam" id="PF04629">
    <property type="entry name" value="ICA69"/>
    <property type="match status" value="1"/>
</dbReference>
<dbReference type="Ensembl" id="ENSSPUT00000010905.1">
    <property type="protein sequence ID" value="ENSSPUP00000010230.1"/>
    <property type="gene ID" value="ENSSPUG00000007905.1"/>
</dbReference>
<organism evidence="3 4">
    <name type="scientific">Sphenodon punctatus</name>
    <name type="common">Tuatara</name>
    <name type="synonym">Hatteria punctata</name>
    <dbReference type="NCBI Taxonomy" id="8508"/>
    <lineage>
        <taxon>Eukaryota</taxon>
        <taxon>Metazoa</taxon>
        <taxon>Chordata</taxon>
        <taxon>Craniata</taxon>
        <taxon>Vertebrata</taxon>
        <taxon>Euteleostomi</taxon>
        <taxon>Lepidosauria</taxon>
        <taxon>Sphenodontia</taxon>
        <taxon>Sphenodontidae</taxon>
        <taxon>Sphenodon</taxon>
    </lineage>
</organism>
<reference evidence="3" key="2">
    <citation type="submission" date="2025-09" db="UniProtKB">
        <authorList>
            <consortium name="Ensembl"/>
        </authorList>
    </citation>
    <scope>IDENTIFICATION</scope>
</reference>
<dbReference type="PANTHER" id="PTHR10164">
    <property type="entry name" value="ISLET CELL AUTOANTIGEN 1"/>
    <property type="match status" value="1"/>
</dbReference>
<dbReference type="OMA" id="YCTVTIV"/>
<sequence>MVLLNEILNASSLDEGEFSKEWTAVFGEEPLADPTTNCSGGEMENAPSSSGFLPSQLLDQNMSDLQSSLQGWAANSVSLSSLPQPAQKSNSLNTNASKTPVKEAAKNPKDLTAWFSLFADLDPLSNPDAVGKTDKSHELLNA</sequence>
<feature type="compositionally biased region" description="Polar residues" evidence="1">
    <location>
        <begin position="46"/>
        <end position="56"/>
    </location>
</feature>
<feature type="domain" description="Islet cell autoantigen Ica1 C-terminal" evidence="2">
    <location>
        <begin position="1"/>
        <end position="142"/>
    </location>
</feature>
<name>A0A8D0GU76_SPHPU</name>
<protein>
    <recommendedName>
        <fullName evidence="2">Islet cell autoantigen Ica1 C-terminal domain-containing protein</fullName>
    </recommendedName>
</protein>
<dbReference type="Proteomes" id="UP000694392">
    <property type="component" value="Unplaced"/>
</dbReference>
<dbReference type="SMART" id="SM01237">
    <property type="entry name" value="ICA69"/>
    <property type="match status" value="1"/>
</dbReference>
<dbReference type="GO" id="GO:0051049">
    <property type="term" value="P:regulation of transport"/>
    <property type="evidence" value="ECO:0007669"/>
    <property type="project" value="TreeGrafter"/>
</dbReference>
<accession>A0A8D0GU76</accession>
<feature type="region of interest" description="Disordered" evidence="1">
    <location>
        <begin position="29"/>
        <end position="56"/>
    </location>
</feature>
<reference evidence="3" key="1">
    <citation type="submission" date="2025-08" db="UniProtKB">
        <authorList>
            <consortium name="Ensembl"/>
        </authorList>
    </citation>
    <scope>IDENTIFICATION</scope>
</reference>
<feature type="compositionally biased region" description="Polar residues" evidence="1">
    <location>
        <begin position="79"/>
        <end position="98"/>
    </location>
</feature>
<evidence type="ECO:0000259" key="2">
    <source>
        <dbReference type="SMART" id="SM01237"/>
    </source>
</evidence>
<evidence type="ECO:0000313" key="4">
    <source>
        <dbReference type="Proteomes" id="UP000694392"/>
    </source>
</evidence>
<dbReference type="PANTHER" id="PTHR10164:SF3">
    <property type="entry name" value="ISLET CELL AUTOANTIGEN 1"/>
    <property type="match status" value="1"/>
</dbReference>